<dbReference type="PRINTS" id="PR00111">
    <property type="entry name" value="ABHYDROLASE"/>
</dbReference>
<dbReference type="Proteomes" id="UP000028252">
    <property type="component" value="Unassembled WGS sequence"/>
</dbReference>
<gene>
    <name evidence="4" type="ORF">ADIMK_1934</name>
</gene>
<dbReference type="SUPFAM" id="SSF53474">
    <property type="entry name" value="alpha/beta-Hydrolases"/>
    <property type="match status" value="1"/>
</dbReference>
<evidence type="ECO:0000313" key="5">
    <source>
        <dbReference type="Proteomes" id="UP000028252"/>
    </source>
</evidence>
<dbReference type="Pfam" id="PF00561">
    <property type="entry name" value="Abhydrolase_1"/>
    <property type="match status" value="1"/>
</dbReference>
<comment type="similarity">
    <text evidence="1">Belongs to the AB hydrolase superfamily.</text>
</comment>
<protein>
    <submittedName>
        <fullName evidence="4">Hydrolase, alpha/beta fold family</fullName>
    </submittedName>
</protein>
<dbReference type="eggNOG" id="COG0596">
    <property type="taxonomic scope" value="Bacteria"/>
</dbReference>
<evidence type="ECO:0000256" key="2">
    <source>
        <dbReference type="ARBA" id="ARBA00022801"/>
    </source>
</evidence>
<dbReference type="PANTHER" id="PTHR43798">
    <property type="entry name" value="MONOACYLGLYCEROL LIPASE"/>
    <property type="match status" value="1"/>
</dbReference>
<dbReference type="GO" id="GO:0016787">
    <property type="term" value="F:hydrolase activity"/>
    <property type="evidence" value="ECO:0007669"/>
    <property type="project" value="UniProtKB-KW"/>
</dbReference>
<keyword evidence="2 4" id="KW-0378">Hydrolase</keyword>
<dbReference type="STRING" id="1232683.ADIMK_1934"/>
<proteinExistence type="inferred from homology"/>
<dbReference type="PATRIC" id="fig|1232683.4.peg.1897"/>
<comment type="caution">
    <text evidence="4">The sequence shown here is derived from an EMBL/GenBank/DDBJ whole genome shotgun (WGS) entry which is preliminary data.</text>
</comment>
<dbReference type="AlphaFoldDB" id="A0A081FZ52"/>
<evidence type="ECO:0000259" key="3">
    <source>
        <dbReference type="Pfam" id="PF00561"/>
    </source>
</evidence>
<dbReference type="EMBL" id="JMQN01000028">
    <property type="protein sequence ID" value="KEA63807.1"/>
    <property type="molecule type" value="Genomic_DNA"/>
</dbReference>
<keyword evidence="5" id="KW-1185">Reference proteome</keyword>
<dbReference type="GO" id="GO:0016020">
    <property type="term" value="C:membrane"/>
    <property type="evidence" value="ECO:0007669"/>
    <property type="project" value="TreeGrafter"/>
</dbReference>
<evidence type="ECO:0000313" key="4">
    <source>
        <dbReference type="EMBL" id="KEA63807.1"/>
    </source>
</evidence>
<sequence>MQEPMHIKELSIDIGGRHLAAVDFGGRSDDRIVLAVHGWMDNAASFMELAPRLARCRVIALDLAGHGRSDWRDESSWYAIWDYVMDLHSVVQALGVEEIHLLGHSLGAGVLSLLAAVLPEQVRSLVMLEGLGPLVIEPEDAPEQMIKGLAWNRGDRSVPVVYTDRERMVLARIRGRFPVSREAAQHLLSRSIKSVAGGYGWTHDPKLMAPSLIRLSSAQVEAFFSRIRVPVLACLTDGGIATADSRRRLSRIEGVQVVNLRGGHHPHLESESIGPVAEAINAFYRRVDQKRLSREVLV</sequence>
<evidence type="ECO:0000256" key="1">
    <source>
        <dbReference type="ARBA" id="ARBA00008645"/>
    </source>
</evidence>
<accession>A0A081FZ52</accession>
<organism evidence="4 5">
    <name type="scientific">Marinobacterium lacunae</name>
    <dbReference type="NCBI Taxonomy" id="1232683"/>
    <lineage>
        <taxon>Bacteria</taxon>
        <taxon>Pseudomonadati</taxon>
        <taxon>Pseudomonadota</taxon>
        <taxon>Gammaproteobacteria</taxon>
        <taxon>Oceanospirillales</taxon>
        <taxon>Oceanospirillaceae</taxon>
        <taxon>Marinobacterium</taxon>
    </lineage>
</organism>
<dbReference type="RefSeq" id="WP_197027513.1">
    <property type="nucleotide sequence ID" value="NZ_JMQN01000028.1"/>
</dbReference>
<dbReference type="Gene3D" id="3.40.50.1820">
    <property type="entry name" value="alpha/beta hydrolase"/>
    <property type="match status" value="1"/>
</dbReference>
<name>A0A081FZ52_9GAMM</name>
<feature type="domain" description="AB hydrolase-1" evidence="3">
    <location>
        <begin position="33"/>
        <end position="151"/>
    </location>
</feature>
<dbReference type="InterPro" id="IPR029058">
    <property type="entry name" value="AB_hydrolase_fold"/>
</dbReference>
<dbReference type="PANTHER" id="PTHR43798:SF14">
    <property type="entry name" value="SERINE HYDROLASE-LIKE PROTEIN DDB_G0286239"/>
    <property type="match status" value="1"/>
</dbReference>
<dbReference type="InterPro" id="IPR000073">
    <property type="entry name" value="AB_hydrolase_1"/>
</dbReference>
<dbReference type="InterPro" id="IPR050266">
    <property type="entry name" value="AB_hydrolase_sf"/>
</dbReference>
<reference evidence="4 5" key="1">
    <citation type="submission" date="2014-04" db="EMBL/GenBank/DDBJ databases">
        <title>Marinobacterium kochiensis sp. nov., isolated from sediment sample collected from Kochi backwaters in Kerala, India.</title>
        <authorList>
            <person name="Singh A."/>
            <person name="Pinnaka A.K."/>
        </authorList>
    </citation>
    <scope>NUCLEOTIDE SEQUENCE [LARGE SCALE GENOMIC DNA]</scope>
    <source>
        <strain evidence="4 5">AK27</strain>
    </source>
</reference>